<feature type="compositionally biased region" description="Acidic residues" evidence="1">
    <location>
        <begin position="330"/>
        <end position="367"/>
    </location>
</feature>
<feature type="region of interest" description="Disordered" evidence="1">
    <location>
        <begin position="282"/>
        <end position="305"/>
    </location>
</feature>
<evidence type="ECO:0000313" key="3">
    <source>
        <dbReference type="Proteomes" id="UP000325902"/>
    </source>
</evidence>
<proteinExistence type="predicted"/>
<reference evidence="2 3" key="1">
    <citation type="journal article" date="2019" name="Sci. Rep.">
        <title>A multi-omics analysis of the grapevine pathogen Lasiodiplodia theobromae reveals that temperature affects the expression of virulence- and pathogenicity-related genes.</title>
        <authorList>
            <person name="Felix C."/>
            <person name="Meneses R."/>
            <person name="Goncalves M.F.M."/>
            <person name="Tilleman L."/>
            <person name="Duarte A.S."/>
            <person name="Jorrin-Novo J.V."/>
            <person name="Van de Peer Y."/>
            <person name="Deforce D."/>
            <person name="Van Nieuwerburgh F."/>
            <person name="Esteves A.C."/>
            <person name="Alves A."/>
        </authorList>
    </citation>
    <scope>NUCLEOTIDE SEQUENCE [LARGE SCALE GENOMIC DNA]</scope>
    <source>
        <strain evidence="2 3">LA-SOL3</strain>
    </source>
</reference>
<name>A0A5N5DF90_9PEZI</name>
<protein>
    <submittedName>
        <fullName evidence="2">Uncharacterized protein</fullName>
    </submittedName>
</protein>
<dbReference type="AlphaFoldDB" id="A0A5N5DF90"/>
<feature type="compositionally biased region" description="Basic and acidic residues" evidence="1">
    <location>
        <begin position="283"/>
        <end position="295"/>
    </location>
</feature>
<organism evidence="2 3">
    <name type="scientific">Lasiodiplodia theobromae</name>
    <dbReference type="NCBI Taxonomy" id="45133"/>
    <lineage>
        <taxon>Eukaryota</taxon>
        <taxon>Fungi</taxon>
        <taxon>Dikarya</taxon>
        <taxon>Ascomycota</taxon>
        <taxon>Pezizomycotina</taxon>
        <taxon>Dothideomycetes</taxon>
        <taxon>Dothideomycetes incertae sedis</taxon>
        <taxon>Botryosphaeriales</taxon>
        <taxon>Botryosphaeriaceae</taxon>
        <taxon>Lasiodiplodia</taxon>
    </lineage>
</organism>
<dbReference type="Proteomes" id="UP000325902">
    <property type="component" value="Unassembled WGS sequence"/>
</dbReference>
<feature type="region of interest" description="Disordered" evidence="1">
    <location>
        <begin position="1"/>
        <end position="47"/>
    </location>
</feature>
<feature type="region of interest" description="Disordered" evidence="1">
    <location>
        <begin position="328"/>
        <end position="387"/>
    </location>
</feature>
<evidence type="ECO:0000313" key="2">
    <source>
        <dbReference type="EMBL" id="KAB2575624.1"/>
    </source>
</evidence>
<dbReference type="OrthoDB" id="3946748at2759"/>
<feature type="region of interest" description="Disordered" evidence="1">
    <location>
        <begin position="121"/>
        <end position="155"/>
    </location>
</feature>
<sequence length="589" mass="65942">MQNHRRPHSDASYFEHSPTARGPLADFARTPFYPPPPHDTRCAPTSDGRCICGASSSSFRPEYSQQVATVRRPVRPSRRPSPLFSYGSDSPIPRSNPFTDEEPDYSSILPGFAQNFTARVMPVNDSGSSGLPSDESPSSAYSNDRPPITGLVPFDYNGERYYPETTRRPTPLDQAQAEVVRMLRSQPPLAPLSTPPLRPVPSPSDGDFDVPLLLLTPPSLPRPSRNLGPDAERVMEAHRTLTRIISSEDADGDSQPHYGNIHVGMAIAPSLEPVGLGILFPKLTDEQEPEPKEIDYSDGESISPDEMFSFDQFFAGFNSVVEPASPQIENLEDELSGSVPEEEEEEEEEEYDTDSADEAAAESDEDPDSHMFPGILQPPYPAAPDGVNPQPMWAQVLTSYDLLDTQPDLSSDLGQDFLVLMRDTDLERAQRVSDIKDLRYDLNQAKASRKDSAWNEPSDPTFLDGDSEEGMMLKLMHNINKLFEHDTYHWPMLTPLEYGMEDEHDQIVPDQPLYMAHREDWNTNFDWVQPFTPRRSSRSDDEDQVPLSPKSEPIAWNPDFNWSEPFAPRSVADDELEVPLSPKSKVGRV</sequence>
<feature type="compositionally biased region" description="Low complexity" evidence="1">
    <location>
        <begin position="125"/>
        <end position="139"/>
    </location>
</feature>
<dbReference type="EMBL" id="VCHE01000031">
    <property type="protein sequence ID" value="KAB2575624.1"/>
    <property type="molecule type" value="Genomic_DNA"/>
</dbReference>
<comment type="caution">
    <text evidence="2">The sequence shown here is derived from an EMBL/GenBank/DDBJ whole genome shotgun (WGS) entry which is preliminary data.</text>
</comment>
<evidence type="ECO:0000256" key="1">
    <source>
        <dbReference type="SAM" id="MobiDB-lite"/>
    </source>
</evidence>
<feature type="region of interest" description="Disordered" evidence="1">
    <location>
        <begin position="61"/>
        <end position="101"/>
    </location>
</feature>
<keyword evidence="3" id="KW-1185">Reference proteome</keyword>
<feature type="region of interest" description="Disordered" evidence="1">
    <location>
        <begin position="532"/>
        <end position="560"/>
    </location>
</feature>
<accession>A0A5N5DF90</accession>
<gene>
    <name evidence="2" type="ORF">DBV05_g5755</name>
</gene>